<feature type="transmembrane region" description="Helical" evidence="4">
    <location>
        <begin position="200"/>
        <end position="220"/>
    </location>
</feature>
<feature type="transmembrane region" description="Helical" evidence="4">
    <location>
        <begin position="264"/>
        <end position="284"/>
    </location>
</feature>
<feature type="transmembrane region" description="Helical" evidence="4">
    <location>
        <begin position="145"/>
        <end position="164"/>
    </location>
</feature>
<comment type="similarity">
    <text evidence="2">Belongs to the major facilitator superfamily. Monocarboxylate porter (TC 2.A.1.13) family.</text>
</comment>
<keyword evidence="4" id="KW-0812">Transmembrane</keyword>
<evidence type="ECO:0000313" key="6">
    <source>
        <dbReference type="Proteomes" id="UP001595075"/>
    </source>
</evidence>
<organism evidence="5 6">
    <name type="scientific">Oculimacula yallundae</name>
    <dbReference type="NCBI Taxonomy" id="86028"/>
    <lineage>
        <taxon>Eukaryota</taxon>
        <taxon>Fungi</taxon>
        <taxon>Dikarya</taxon>
        <taxon>Ascomycota</taxon>
        <taxon>Pezizomycotina</taxon>
        <taxon>Leotiomycetes</taxon>
        <taxon>Helotiales</taxon>
        <taxon>Ploettnerulaceae</taxon>
        <taxon>Oculimacula</taxon>
    </lineage>
</organism>
<feature type="transmembrane region" description="Helical" evidence="4">
    <location>
        <begin position="468"/>
        <end position="487"/>
    </location>
</feature>
<dbReference type="InterPro" id="IPR011701">
    <property type="entry name" value="MFS"/>
</dbReference>
<feature type="transmembrane region" description="Helical" evidence="4">
    <location>
        <begin position="398"/>
        <end position="423"/>
    </location>
</feature>
<feature type="transmembrane region" description="Helical" evidence="4">
    <location>
        <begin position="305"/>
        <end position="328"/>
    </location>
</feature>
<gene>
    <name evidence="5" type="ORF">VTL71DRAFT_4370</name>
</gene>
<dbReference type="Pfam" id="PF07690">
    <property type="entry name" value="MFS_1"/>
    <property type="match status" value="1"/>
</dbReference>
<feature type="transmembrane region" description="Helical" evidence="4">
    <location>
        <begin position="232"/>
        <end position="252"/>
    </location>
</feature>
<proteinExistence type="inferred from homology"/>
<dbReference type="CDD" id="cd17352">
    <property type="entry name" value="MFS_MCT_SLC16"/>
    <property type="match status" value="1"/>
</dbReference>
<dbReference type="EMBL" id="JAZHXI010000014">
    <property type="protein sequence ID" value="KAL2063876.1"/>
    <property type="molecule type" value="Genomic_DNA"/>
</dbReference>
<dbReference type="SUPFAM" id="SSF103473">
    <property type="entry name" value="MFS general substrate transporter"/>
    <property type="match status" value="1"/>
</dbReference>
<dbReference type="Gene3D" id="1.20.1250.20">
    <property type="entry name" value="MFS general substrate transporter like domains"/>
    <property type="match status" value="1"/>
</dbReference>
<feature type="transmembrane region" description="Helical" evidence="4">
    <location>
        <begin position="372"/>
        <end position="392"/>
    </location>
</feature>
<sequence length="496" mass="53685">MTAQQPQLDSSGTDIERESIHEGSSISSSYDVARNEEIDLEKRLTLTEQKAGEQDEGIDAMAMATEWNGDGDGGAEKAGGEGGKVTRMITKSSWRDPGPPPDGGWVGWTQAALGHLVIMNTWGFINSFGVFQTYYATSLSLPPSSISWIGSMQVFLLFFIGTFTGRLTDAGYFRPVFMLGSFLAVFGIFMASLSTTYWQLFLAQGVCCGLGNGCMFCPSLSLLSTYFSKKRGLALGIGAAGSATGGMIFPAMVSQLLPRVGFPWTMRALGFIQLGCLIICNIGIKPRMPPRRTGALVDWKSFKEVPYVLFACGMFFTFWGVYFAFYYVGSFARNRIGVPYTDSVNLLIVMNAVGTIGRIIPGHVADKYWGPVNTLTLFTFMTSILVFCWIAVESRGGLYGWAVVYGITAAGIQSLFPVALSSLTTDLRMAGTRMGMVFTIVSFAVLTGPPIAGQLIQREDGGYRYAQVFAGAVMLVGGGLLGTARFAKSRKLRAKI</sequence>
<evidence type="ECO:0000256" key="2">
    <source>
        <dbReference type="ARBA" id="ARBA00006727"/>
    </source>
</evidence>
<evidence type="ECO:0000256" key="3">
    <source>
        <dbReference type="SAM" id="MobiDB-lite"/>
    </source>
</evidence>
<protein>
    <submittedName>
        <fullName evidence="5">Uncharacterized protein</fullName>
    </submittedName>
</protein>
<evidence type="ECO:0000313" key="5">
    <source>
        <dbReference type="EMBL" id="KAL2063876.1"/>
    </source>
</evidence>
<dbReference type="PANTHER" id="PTHR11360:SF130">
    <property type="entry name" value="MAJOR FACILITATOR SUPERFAMILY (MFS) PROFILE DOMAIN-CONTAINING PROTEIN-RELATED"/>
    <property type="match status" value="1"/>
</dbReference>
<keyword evidence="6" id="KW-1185">Reference proteome</keyword>
<evidence type="ECO:0000256" key="4">
    <source>
        <dbReference type="SAM" id="Phobius"/>
    </source>
</evidence>
<name>A0ABR4C2Z0_9HELO</name>
<evidence type="ECO:0000256" key="1">
    <source>
        <dbReference type="ARBA" id="ARBA00004141"/>
    </source>
</evidence>
<dbReference type="InterPro" id="IPR036259">
    <property type="entry name" value="MFS_trans_sf"/>
</dbReference>
<dbReference type="PANTHER" id="PTHR11360">
    <property type="entry name" value="MONOCARBOXYLATE TRANSPORTER"/>
    <property type="match status" value="1"/>
</dbReference>
<reference evidence="5 6" key="1">
    <citation type="journal article" date="2024" name="Commun. Biol.">
        <title>Comparative genomic analysis of thermophilic fungi reveals convergent evolutionary adaptations and gene losses.</title>
        <authorList>
            <person name="Steindorff A.S."/>
            <person name="Aguilar-Pontes M.V."/>
            <person name="Robinson A.J."/>
            <person name="Andreopoulos B."/>
            <person name="LaButti K."/>
            <person name="Kuo A."/>
            <person name="Mondo S."/>
            <person name="Riley R."/>
            <person name="Otillar R."/>
            <person name="Haridas S."/>
            <person name="Lipzen A."/>
            <person name="Grimwood J."/>
            <person name="Schmutz J."/>
            <person name="Clum A."/>
            <person name="Reid I.D."/>
            <person name="Moisan M.C."/>
            <person name="Butler G."/>
            <person name="Nguyen T.T.M."/>
            <person name="Dewar K."/>
            <person name="Conant G."/>
            <person name="Drula E."/>
            <person name="Henrissat B."/>
            <person name="Hansel C."/>
            <person name="Singer S."/>
            <person name="Hutchinson M.I."/>
            <person name="de Vries R.P."/>
            <person name="Natvig D.O."/>
            <person name="Powell A.J."/>
            <person name="Tsang A."/>
            <person name="Grigoriev I.V."/>
        </authorList>
    </citation>
    <scope>NUCLEOTIDE SEQUENCE [LARGE SCALE GENOMIC DNA]</scope>
    <source>
        <strain evidence="5 6">CBS 494.80</strain>
    </source>
</reference>
<feature type="transmembrane region" description="Helical" evidence="4">
    <location>
        <begin position="435"/>
        <end position="456"/>
    </location>
</feature>
<dbReference type="InterPro" id="IPR050327">
    <property type="entry name" value="Proton-linked_MCT"/>
</dbReference>
<dbReference type="Proteomes" id="UP001595075">
    <property type="component" value="Unassembled WGS sequence"/>
</dbReference>
<feature type="transmembrane region" description="Helical" evidence="4">
    <location>
        <begin position="176"/>
        <end position="194"/>
    </location>
</feature>
<feature type="transmembrane region" description="Helical" evidence="4">
    <location>
        <begin position="105"/>
        <end position="125"/>
    </location>
</feature>
<comment type="subcellular location">
    <subcellularLocation>
        <location evidence="1">Membrane</location>
        <topology evidence="1">Multi-pass membrane protein</topology>
    </subcellularLocation>
</comment>
<keyword evidence="4" id="KW-0472">Membrane</keyword>
<comment type="caution">
    <text evidence="5">The sequence shown here is derived from an EMBL/GenBank/DDBJ whole genome shotgun (WGS) entry which is preliminary data.</text>
</comment>
<keyword evidence="4" id="KW-1133">Transmembrane helix</keyword>
<feature type="region of interest" description="Disordered" evidence="3">
    <location>
        <begin position="1"/>
        <end position="32"/>
    </location>
</feature>
<accession>A0ABR4C2Z0</accession>
<feature type="compositionally biased region" description="Polar residues" evidence="3">
    <location>
        <begin position="1"/>
        <end position="13"/>
    </location>
</feature>
<feature type="transmembrane region" description="Helical" evidence="4">
    <location>
        <begin position="340"/>
        <end position="360"/>
    </location>
</feature>